<gene>
    <name evidence="2" type="ORF">IMSHALPRED_003170</name>
</gene>
<sequence length="63" mass="6433">MRAGGAGYPVVESSPLPGASTTAGGTVLAGSIHWEVAQRKTKVVETAEPCEVIRGILQALEGK</sequence>
<dbReference type="EMBL" id="CAJPDT010000166">
    <property type="protein sequence ID" value="CAF9942046.1"/>
    <property type="molecule type" value="Genomic_DNA"/>
</dbReference>
<dbReference type="AlphaFoldDB" id="A0A8H3PID0"/>
<organism evidence="2 3">
    <name type="scientific">Imshaugia aleurites</name>
    <dbReference type="NCBI Taxonomy" id="172621"/>
    <lineage>
        <taxon>Eukaryota</taxon>
        <taxon>Fungi</taxon>
        <taxon>Dikarya</taxon>
        <taxon>Ascomycota</taxon>
        <taxon>Pezizomycotina</taxon>
        <taxon>Lecanoromycetes</taxon>
        <taxon>OSLEUM clade</taxon>
        <taxon>Lecanoromycetidae</taxon>
        <taxon>Lecanorales</taxon>
        <taxon>Lecanorineae</taxon>
        <taxon>Parmeliaceae</taxon>
        <taxon>Imshaugia</taxon>
    </lineage>
</organism>
<reference evidence="2" key="1">
    <citation type="submission" date="2021-03" db="EMBL/GenBank/DDBJ databases">
        <authorList>
            <person name="Tagirdzhanova G."/>
        </authorList>
    </citation>
    <scope>NUCLEOTIDE SEQUENCE</scope>
</reference>
<dbReference type="Proteomes" id="UP000664534">
    <property type="component" value="Unassembled WGS sequence"/>
</dbReference>
<proteinExistence type="predicted"/>
<keyword evidence="3" id="KW-1185">Reference proteome</keyword>
<name>A0A8H3PID0_9LECA</name>
<feature type="non-terminal residue" evidence="2">
    <location>
        <position position="63"/>
    </location>
</feature>
<evidence type="ECO:0000313" key="3">
    <source>
        <dbReference type="Proteomes" id="UP000664534"/>
    </source>
</evidence>
<feature type="region of interest" description="Disordered" evidence="1">
    <location>
        <begin position="1"/>
        <end position="22"/>
    </location>
</feature>
<protein>
    <submittedName>
        <fullName evidence="2">Uncharacterized protein</fullName>
    </submittedName>
</protein>
<comment type="caution">
    <text evidence="2">The sequence shown here is derived from an EMBL/GenBank/DDBJ whole genome shotgun (WGS) entry which is preliminary data.</text>
</comment>
<accession>A0A8H3PID0</accession>
<evidence type="ECO:0000256" key="1">
    <source>
        <dbReference type="SAM" id="MobiDB-lite"/>
    </source>
</evidence>
<evidence type="ECO:0000313" key="2">
    <source>
        <dbReference type="EMBL" id="CAF9942046.1"/>
    </source>
</evidence>